<dbReference type="AlphaFoldDB" id="A0A1I2LGU4"/>
<proteinExistence type="predicted"/>
<dbReference type="GO" id="GO:0004081">
    <property type="term" value="F:bis(5'-nucleosyl)-tetraphosphatase (asymmetrical) activity"/>
    <property type="evidence" value="ECO:0007669"/>
    <property type="project" value="TreeGrafter"/>
</dbReference>
<evidence type="ECO:0000313" key="3">
    <source>
        <dbReference type="EMBL" id="SFF77669.1"/>
    </source>
</evidence>
<keyword evidence="4" id="KW-1185">Reference proteome</keyword>
<keyword evidence="1 3" id="KW-0378">Hydrolase</keyword>
<reference evidence="4" key="1">
    <citation type="submission" date="2016-10" db="EMBL/GenBank/DDBJ databases">
        <authorList>
            <person name="Varghese N."/>
            <person name="Submissions S."/>
        </authorList>
    </citation>
    <scope>NUCLEOTIDE SEQUENCE [LARGE SCALE GENOMIC DNA]</scope>
    <source>
        <strain evidence="4">DSM 46838</strain>
    </source>
</reference>
<dbReference type="Gene3D" id="3.90.79.10">
    <property type="entry name" value="Nucleoside Triphosphate Pyrophosphohydrolase"/>
    <property type="match status" value="1"/>
</dbReference>
<evidence type="ECO:0000313" key="4">
    <source>
        <dbReference type="Proteomes" id="UP000198589"/>
    </source>
</evidence>
<dbReference type="EMBL" id="FOND01000026">
    <property type="protein sequence ID" value="SFF77669.1"/>
    <property type="molecule type" value="Genomic_DNA"/>
</dbReference>
<dbReference type="Proteomes" id="UP000198589">
    <property type="component" value="Unassembled WGS sequence"/>
</dbReference>
<sequence>MATRTSAGILLYRRRPGGPEVLLGHMGGPFWARKDAGAWSIPKGEHGPEEDPLAVARREFAEELGSPVPAADLVPLGSHRVTSAKVLTVWAAEGDLDATTTRSNTFELEWPPRSGRVQEFPEIDRAAWFALDEARARLLTGQRPFLDRLVEVLDGRP</sequence>
<dbReference type="CDD" id="cd04662">
    <property type="entry name" value="NUDIX_Hydrolase"/>
    <property type="match status" value="1"/>
</dbReference>
<dbReference type="InterPro" id="IPR051325">
    <property type="entry name" value="Nudix_hydrolase_domain"/>
</dbReference>
<accession>A0A1I2LGU4</accession>
<dbReference type="InterPro" id="IPR015797">
    <property type="entry name" value="NUDIX_hydrolase-like_dom_sf"/>
</dbReference>
<dbReference type="RefSeq" id="WP_175527403.1">
    <property type="nucleotide sequence ID" value="NZ_FOND01000026.1"/>
</dbReference>
<dbReference type="PANTHER" id="PTHR21340">
    <property type="entry name" value="DIADENOSINE 5,5-P1,P4-TETRAPHOSPHATE PYROPHOSPHOHYDROLASE MUTT"/>
    <property type="match status" value="1"/>
</dbReference>
<dbReference type="PROSITE" id="PS51462">
    <property type="entry name" value="NUDIX"/>
    <property type="match status" value="1"/>
</dbReference>
<dbReference type="SUPFAM" id="SSF55811">
    <property type="entry name" value="Nudix"/>
    <property type="match status" value="1"/>
</dbReference>
<evidence type="ECO:0000256" key="1">
    <source>
        <dbReference type="ARBA" id="ARBA00022801"/>
    </source>
</evidence>
<dbReference type="GO" id="GO:0006167">
    <property type="term" value="P:AMP biosynthetic process"/>
    <property type="evidence" value="ECO:0007669"/>
    <property type="project" value="TreeGrafter"/>
</dbReference>
<protein>
    <submittedName>
        <fullName evidence="3">Predicted NTP pyrophosphohydrolase, NUDIX family</fullName>
    </submittedName>
</protein>
<dbReference type="PANTHER" id="PTHR21340:SF7">
    <property type="entry name" value="NUDIX HYDROLASE DOMAIN-CONTAINING PROTEIN"/>
    <property type="match status" value="1"/>
</dbReference>
<dbReference type="STRING" id="1798228.SAMN05216574_12664"/>
<gene>
    <name evidence="3" type="ORF">SAMN05216574_12664</name>
</gene>
<feature type="domain" description="Nudix hydrolase" evidence="2">
    <location>
        <begin position="2"/>
        <end position="151"/>
    </location>
</feature>
<dbReference type="GO" id="GO:0006754">
    <property type="term" value="P:ATP biosynthetic process"/>
    <property type="evidence" value="ECO:0007669"/>
    <property type="project" value="TreeGrafter"/>
</dbReference>
<dbReference type="InterPro" id="IPR020084">
    <property type="entry name" value="NUDIX_hydrolase_CS"/>
</dbReference>
<dbReference type="Pfam" id="PF00293">
    <property type="entry name" value="NUDIX"/>
    <property type="match status" value="1"/>
</dbReference>
<dbReference type="InterPro" id="IPR000086">
    <property type="entry name" value="NUDIX_hydrolase_dom"/>
</dbReference>
<organism evidence="3 4">
    <name type="scientific">Blastococcus tunisiensis</name>
    <dbReference type="NCBI Taxonomy" id="1798228"/>
    <lineage>
        <taxon>Bacteria</taxon>
        <taxon>Bacillati</taxon>
        <taxon>Actinomycetota</taxon>
        <taxon>Actinomycetes</taxon>
        <taxon>Geodermatophilales</taxon>
        <taxon>Geodermatophilaceae</taxon>
        <taxon>Blastococcus</taxon>
    </lineage>
</organism>
<dbReference type="PROSITE" id="PS00893">
    <property type="entry name" value="NUDIX_BOX"/>
    <property type="match status" value="1"/>
</dbReference>
<name>A0A1I2LGU4_9ACTN</name>
<evidence type="ECO:0000259" key="2">
    <source>
        <dbReference type="PROSITE" id="PS51462"/>
    </source>
</evidence>